<evidence type="ECO:0000256" key="3">
    <source>
        <dbReference type="ARBA" id="ARBA00022833"/>
    </source>
</evidence>
<dbReference type="EMBL" id="VITT01000020">
    <property type="protein sequence ID" value="TWB51434.1"/>
    <property type="molecule type" value="Genomic_DNA"/>
</dbReference>
<dbReference type="OrthoDB" id="9807246at2"/>
<comment type="similarity">
    <text evidence="1">Belongs to the Gfa family.</text>
</comment>
<evidence type="ECO:0000256" key="2">
    <source>
        <dbReference type="ARBA" id="ARBA00022723"/>
    </source>
</evidence>
<sequence>MTEGHTSASCRCGKVELEIVGAPILHGICYCASCQEAGRRHQATPGADVALAEDGGTDYVLYRKDRVRCVRGGELLEERRLDPKSPTRRLYARCCNTAMFLDFTKGHWLSVYRGRLPGTVPPATMRVMTAARPRGVALPDDMVNHPGVSAKFMLKLLGAWAAMGFRRPAVEGVP</sequence>
<evidence type="ECO:0000313" key="6">
    <source>
        <dbReference type="Proteomes" id="UP000318050"/>
    </source>
</evidence>
<gene>
    <name evidence="5" type="ORF">FBZ92_12027</name>
</gene>
<dbReference type="Pfam" id="PF04828">
    <property type="entry name" value="GFA"/>
    <property type="match status" value="1"/>
</dbReference>
<dbReference type="Proteomes" id="UP000318050">
    <property type="component" value="Unassembled WGS sequence"/>
</dbReference>
<keyword evidence="2" id="KW-0479">Metal-binding</keyword>
<dbReference type="SUPFAM" id="SSF51316">
    <property type="entry name" value="Mss4-like"/>
    <property type="match status" value="1"/>
</dbReference>
<accession>A0A560I2H7</accession>
<organism evidence="5 6">
    <name type="scientific">Nitrospirillum amazonense</name>
    <dbReference type="NCBI Taxonomy" id="28077"/>
    <lineage>
        <taxon>Bacteria</taxon>
        <taxon>Pseudomonadati</taxon>
        <taxon>Pseudomonadota</taxon>
        <taxon>Alphaproteobacteria</taxon>
        <taxon>Rhodospirillales</taxon>
        <taxon>Azospirillaceae</taxon>
        <taxon>Nitrospirillum</taxon>
    </lineage>
</organism>
<keyword evidence="3" id="KW-0862">Zinc</keyword>
<dbReference type="AlphaFoldDB" id="A0A560I2H7"/>
<evidence type="ECO:0000259" key="4">
    <source>
        <dbReference type="Pfam" id="PF04828"/>
    </source>
</evidence>
<protein>
    <recommendedName>
        <fullName evidence="4">CENP-V/GFA domain-containing protein</fullName>
    </recommendedName>
</protein>
<dbReference type="GO" id="GO:0046872">
    <property type="term" value="F:metal ion binding"/>
    <property type="evidence" value="ECO:0007669"/>
    <property type="project" value="UniProtKB-KW"/>
</dbReference>
<dbReference type="GO" id="GO:0016846">
    <property type="term" value="F:carbon-sulfur lyase activity"/>
    <property type="evidence" value="ECO:0007669"/>
    <property type="project" value="InterPro"/>
</dbReference>
<dbReference type="InterPro" id="IPR006913">
    <property type="entry name" value="CENP-V/GFA"/>
</dbReference>
<dbReference type="Gene3D" id="3.90.1590.10">
    <property type="entry name" value="glutathione-dependent formaldehyde- activating enzyme (gfa)"/>
    <property type="match status" value="1"/>
</dbReference>
<comment type="caution">
    <text evidence="5">The sequence shown here is derived from an EMBL/GenBank/DDBJ whole genome shotgun (WGS) entry which is preliminary data.</text>
</comment>
<name>A0A560I2H7_9PROT</name>
<proteinExistence type="inferred from homology"/>
<feature type="domain" description="CENP-V/GFA" evidence="4">
    <location>
        <begin position="7"/>
        <end position="37"/>
    </location>
</feature>
<dbReference type="InterPro" id="IPR011057">
    <property type="entry name" value="Mss4-like_sf"/>
</dbReference>
<reference evidence="5 6" key="1">
    <citation type="submission" date="2019-06" db="EMBL/GenBank/DDBJ databases">
        <title>Genomic Encyclopedia of Type Strains, Phase IV (KMG-V): Genome sequencing to study the core and pangenomes of soil and plant-associated prokaryotes.</title>
        <authorList>
            <person name="Whitman W."/>
        </authorList>
    </citation>
    <scope>NUCLEOTIDE SEQUENCE [LARGE SCALE GENOMIC DNA]</scope>
    <source>
        <strain evidence="5 6">BR 11140</strain>
    </source>
</reference>
<evidence type="ECO:0000256" key="1">
    <source>
        <dbReference type="ARBA" id="ARBA00005495"/>
    </source>
</evidence>
<evidence type="ECO:0000313" key="5">
    <source>
        <dbReference type="EMBL" id="TWB51434.1"/>
    </source>
</evidence>